<dbReference type="PANTHER" id="PTHR28047">
    <property type="entry name" value="PROTEIN DCG1"/>
    <property type="match status" value="1"/>
</dbReference>
<dbReference type="RefSeq" id="WP_213365265.1">
    <property type="nucleotide sequence ID" value="NZ_BSFM01000022.1"/>
</dbReference>
<name>A0A9W6NDT1_9HYPH</name>
<dbReference type="PANTHER" id="PTHR28047:SF5">
    <property type="entry name" value="PROTEIN DCG1"/>
    <property type="match status" value="1"/>
</dbReference>
<dbReference type="Pfam" id="PF01177">
    <property type="entry name" value="Asp_Glu_race"/>
    <property type="match status" value="1"/>
</dbReference>
<evidence type="ECO:0000256" key="1">
    <source>
        <dbReference type="ARBA" id="ARBA00038414"/>
    </source>
</evidence>
<evidence type="ECO:0000313" key="3">
    <source>
        <dbReference type="EMBL" id="GLK86876.1"/>
    </source>
</evidence>
<accession>A0A9W6NDT1</accession>
<comment type="similarity">
    <text evidence="1">Belongs to the HyuE racemase family.</text>
</comment>
<feature type="region of interest" description="Disordered" evidence="2">
    <location>
        <begin position="222"/>
        <end position="258"/>
    </location>
</feature>
<dbReference type="InterPro" id="IPR053714">
    <property type="entry name" value="Iso_Racemase_Enz_sf"/>
</dbReference>
<gene>
    <name evidence="3" type="ORF">GCM10017653_49460</name>
</gene>
<dbReference type="InterPro" id="IPR052186">
    <property type="entry name" value="Hydantoin_racemase-like"/>
</dbReference>
<dbReference type="Proteomes" id="UP001143330">
    <property type="component" value="Unassembled WGS sequence"/>
</dbReference>
<evidence type="ECO:0000256" key="2">
    <source>
        <dbReference type="SAM" id="MobiDB-lite"/>
    </source>
</evidence>
<dbReference type="EMBL" id="BSFM01000022">
    <property type="protein sequence ID" value="GLK86876.1"/>
    <property type="molecule type" value="Genomic_DNA"/>
</dbReference>
<protein>
    <submittedName>
        <fullName evidence="3">Asp/Glu/hydantoin racemase</fullName>
    </submittedName>
</protein>
<dbReference type="Gene3D" id="3.40.50.12500">
    <property type="match status" value="1"/>
</dbReference>
<reference evidence="3" key="1">
    <citation type="journal article" date="2014" name="Int. J. Syst. Evol. Microbiol.">
        <title>Complete genome sequence of Corynebacterium casei LMG S-19264T (=DSM 44701T), isolated from a smear-ripened cheese.</title>
        <authorList>
            <consortium name="US DOE Joint Genome Institute (JGI-PGF)"/>
            <person name="Walter F."/>
            <person name="Albersmeier A."/>
            <person name="Kalinowski J."/>
            <person name="Ruckert C."/>
        </authorList>
    </citation>
    <scope>NUCLEOTIDE SEQUENCE</scope>
    <source>
        <strain evidence="3">VKM B-2789</strain>
    </source>
</reference>
<sequence length="258" mass="27129">MRILLINPNTSVAMTERMVASATRSLAPDVELVPLTAPHGLPYIASRAESVIAGGTTLEMIAAHQNGMDAVVIGAFGDPGLIAARELFDLPVTAMAEASMLTACMLAPRFAIVTFSQVMIAWYEDAVALSGLQSRFAGIRVPDVSFRSIDNVQAELEAELVELCLRAMTDDRADAVILAGAPLTGLAAKVADRVPIPLIDPLDAAIGQAALLARLRTSPARAGRFARPPSKPGTGLTPALGSWIEHRAQRADTAPSTK</sequence>
<proteinExistence type="inferred from homology"/>
<dbReference type="GO" id="GO:0047661">
    <property type="term" value="F:amino-acid racemase activity"/>
    <property type="evidence" value="ECO:0007669"/>
    <property type="project" value="InterPro"/>
</dbReference>
<dbReference type="InterPro" id="IPR015942">
    <property type="entry name" value="Asp/Glu/hydantoin_racemase"/>
</dbReference>
<reference evidence="3" key="2">
    <citation type="submission" date="2023-01" db="EMBL/GenBank/DDBJ databases">
        <authorList>
            <person name="Sun Q."/>
            <person name="Evtushenko L."/>
        </authorList>
    </citation>
    <scope>NUCLEOTIDE SEQUENCE</scope>
    <source>
        <strain evidence="3">VKM B-2789</strain>
    </source>
</reference>
<dbReference type="AlphaFoldDB" id="A0A9W6NDT1"/>
<evidence type="ECO:0000313" key="4">
    <source>
        <dbReference type="Proteomes" id="UP001143330"/>
    </source>
</evidence>
<organism evidence="3 4">
    <name type="scientific">Ancylobacter defluvii</name>
    <dbReference type="NCBI Taxonomy" id="1282440"/>
    <lineage>
        <taxon>Bacteria</taxon>
        <taxon>Pseudomonadati</taxon>
        <taxon>Pseudomonadota</taxon>
        <taxon>Alphaproteobacteria</taxon>
        <taxon>Hyphomicrobiales</taxon>
        <taxon>Xanthobacteraceae</taxon>
        <taxon>Ancylobacter</taxon>
    </lineage>
</organism>
<keyword evidence="4" id="KW-1185">Reference proteome</keyword>
<comment type="caution">
    <text evidence="3">The sequence shown here is derived from an EMBL/GenBank/DDBJ whole genome shotgun (WGS) entry which is preliminary data.</text>
</comment>